<dbReference type="InterPro" id="IPR000792">
    <property type="entry name" value="Tscrpt_reg_LuxR_C"/>
</dbReference>
<comment type="caution">
    <text evidence="5">The sequence shown here is derived from an EMBL/GenBank/DDBJ whole genome shotgun (WGS) entry which is preliminary data.</text>
</comment>
<dbReference type="PROSITE" id="PS50043">
    <property type="entry name" value="HTH_LUXR_2"/>
    <property type="match status" value="1"/>
</dbReference>
<dbReference type="InterPro" id="IPR016032">
    <property type="entry name" value="Sig_transdc_resp-reg_C-effctor"/>
</dbReference>
<dbReference type="PANTHER" id="PTHR44688:SF16">
    <property type="entry name" value="DNA-BINDING TRANSCRIPTIONAL ACTIVATOR DEVR_DOSR"/>
    <property type="match status" value="1"/>
</dbReference>
<dbReference type="GO" id="GO:0006355">
    <property type="term" value="P:regulation of DNA-templated transcription"/>
    <property type="evidence" value="ECO:0007669"/>
    <property type="project" value="InterPro"/>
</dbReference>
<dbReference type="Proteomes" id="UP000237749">
    <property type="component" value="Unassembled WGS sequence"/>
</dbReference>
<organism evidence="5 6">
    <name type="scientific">Lacrimispora xylanisolvens</name>
    <dbReference type="NCBI Taxonomy" id="384636"/>
    <lineage>
        <taxon>Bacteria</taxon>
        <taxon>Bacillati</taxon>
        <taxon>Bacillota</taxon>
        <taxon>Clostridia</taxon>
        <taxon>Lachnospirales</taxon>
        <taxon>Lachnospiraceae</taxon>
        <taxon>Lacrimispora</taxon>
    </lineage>
</organism>
<dbReference type="CDD" id="cd06170">
    <property type="entry name" value="LuxR_C_like"/>
    <property type="match status" value="1"/>
</dbReference>
<dbReference type="InterPro" id="IPR036388">
    <property type="entry name" value="WH-like_DNA-bd_sf"/>
</dbReference>
<dbReference type="Pfam" id="PF00196">
    <property type="entry name" value="GerE"/>
    <property type="match status" value="1"/>
</dbReference>
<dbReference type="AlphaFoldDB" id="A0A2S6HYW8"/>
<dbReference type="SMART" id="SM00421">
    <property type="entry name" value="HTH_LUXR"/>
    <property type="match status" value="1"/>
</dbReference>
<dbReference type="EMBL" id="PTJA01000001">
    <property type="protein sequence ID" value="PPK83366.1"/>
    <property type="molecule type" value="Genomic_DNA"/>
</dbReference>
<protein>
    <submittedName>
        <fullName evidence="5">Regulatory LuxR family protein</fullName>
    </submittedName>
</protein>
<dbReference type="OrthoDB" id="9797341at2"/>
<evidence type="ECO:0000256" key="3">
    <source>
        <dbReference type="ARBA" id="ARBA00023163"/>
    </source>
</evidence>
<evidence type="ECO:0000313" key="5">
    <source>
        <dbReference type="EMBL" id="PPK83366.1"/>
    </source>
</evidence>
<keyword evidence="6" id="KW-1185">Reference proteome</keyword>
<keyword evidence="3" id="KW-0804">Transcription</keyword>
<evidence type="ECO:0000313" key="6">
    <source>
        <dbReference type="Proteomes" id="UP000237749"/>
    </source>
</evidence>
<keyword evidence="2" id="KW-0238">DNA-binding</keyword>
<dbReference type="PRINTS" id="PR00038">
    <property type="entry name" value="HTHLUXR"/>
</dbReference>
<name>A0A2S6HYW8_9FIRM</name>
<sequence length="266" mass="31356">MNTNKEAESTMISTEDWGIINEITAFIYTTQPYPDLSQIIEKLKEIIPYSHSFSCLISDDNKNIEFFSYQSKDIPPAHIELYRTQYINYDFILWYSVSPKEMTFRESDIVVEKYMAESIFMKEWMEPINAYYGAVSNIVADNYSYGNICLYRSKEEGNFSDREMAILKTINHHLCLRFKDIFPRGIQRSSFDQSKSLYKSTYHLTDREFEIVQLICDGVTRKDLAERLFISGNTLKKHLNNIYSKINIKNFEELLMTVRPGIKYIK</sequence>
<proteinExistence type="predicted"/>
<dbReference type="PANTHER" id="PTHR44688">
    <property type="entry name" value="DNA-BINDING TRANSCRIPTIONAL ACTIVATOR DEVR_DOSR"/>
    <property type="match status" value="1"/>
</dbReference>
<reference evidence="5 6" key="1">
    <citation type="submission" date="2018-02" db="EMBL/GenBank/DDBJ databases">
        <title>Genomic Encyclopedia of Archaeal and Bacterial Type Strains, Phase II (KMG-II): from individual species to whole genera.</title>
        <authorList>
            <person name="Goeker M."/>
        </authorList>
    </citation>
    <scope>NUCLEOTIDE SEQUENCE [LARGE SCALE GENOMIC DNA]</scope>
    <source>
        <strain evidence="5 6">DSM 3808</strain>
    </source>
</reference>
<gene>
    <name evidence="5" type="ORF">BXY41_101429</name>
</gene>
<dbReference type="SUPFAM" id="SSF46894">
    <property type="entry name" value="C-terminal effector domain of the bipartite response regulators"/>
    <property type="match status" value="1"/>
</dbReference>
<dbReference type="RefSeq" id="WP_104434080.1">
    <property type="nucleotide sequence ID" value="NZ_PTJA01000001.1"/>
</dbReference>
<evidence type="ECO:0000256" key="1">
    <source>
        <dbReference type="ARBA" id="ARBA00023015"/>
    </source>
</evidence>
<keyword evidence="1" id="KW-0805">Transcription regulation</keyword>
<evidence type="ECO:0000259" key="4">
    <source>
        <dbReference type="PROSITE" id="PS50043"/>
    </source>
</evidence>
<dbReference type="GO" id="GO:0003677">
    <property type="term" value="F:DNA binding"/>
    <property type="evidence" value="ECO:0007669"/>
    <property type="project" value="UniProtKB-KW"/>
</dbReference>
<dbReference type="Gene3D" id="1.10.10.10">
    <property type="entry name" value="Winged helix-like DNA-binding domain superfamily/Winged helix DNA-binding domain"/>
    <property type="match status" value="1"/>
</dbReference>
<evidence type="ECO:0000256" key="2">
    <source>
        <dbReference type="ARBA" id="ARBA00023125"/>
    </source>
</evidence>
<feature type="domain" description="HTH luxR-type" evidence="4">
    <location>
        <begin position="197"/>
        <end position="261"/>
    </location>
</feature>
<accession>A0A2S6HYW8</accession>